<dbReference type="Gene3D" id="1.10.3720.10">
    <property type="entry name" value="MetI-like"/>
    <property type="match status" value="1"/>
</dbReference>
<feature type="transmembrane region" description="Helical" evidence="7">
    <location>
        <begin position="161"/>
        <end position="184"/>
    </location>
</feature>
<dbReference type="InterPro" id="IPR051393">
    <property type="entry name" value="ABC_transporter_permease"/>
</dbReference>
<dbReference type="InterPro" id="IPR000515">
    <property type="entry name" value="MetI-like"/>
</dbReference>
<dbReference type="PROSITE" id="PS50928">
    <property type="entry name" value="ABC_TM1"/>
    <property type="match status" value="1"/>
</dbReference>
<protein>
    <submittedName>
        <fullName evidence="9">Sugar ABC transporter permease</fullName>
    </submittedName>
</protein>
<dbReference type="GO" id="GO:0055085">
    <property type="term" value="P:transmembrane transport"/>
    <property type="evidence" value="ECO:0007669"/>
    <property type="project" value="InterPro"/>
</dbReference>
<keyword evidence="5 7" id="KW-1133">Transmembrane helix</keyword>
<evidence type="ECO:0000256" key="4">
    <source>
        <dbReference type="ARBA" id="ARBA00022692"/>
    </source>
</evidence>
<evidence type="ECO:0000256" key="5">
    <source>
        <dbReference type="ARBA" id="ARBA00022989"/>
    </source>
</evidence>
<evidence type="ECO:0000256" key="3">
    <source>
        <dbReference type="ARBA" id="ARBA00022475"/>
    </source>
</evidence>
<comment type="similarity">
    <text evidence="7">Belongs to the binding-protein-dependent transport system permease family.</text>
</comment>
<evidence type="ECO:0000313" key="10">
    <source>
        <dbReference type="Proteomes" id="UP000426246"/>
    </source>
</evidence>
<feature type="transmembrane region" description="Helical" evidence="7">
    <location>
        <begin position="74"/>
        <end position="99"/>
    </location>
</feature>
<name>A0A6B8RCW7_9BACL</name>
<keyword evidence="6 7" id="KW-0472">Membrane</keyword>
<dbReference type="Proteomes" id="UP000426246">
    <property type="component" value="Chromosome"/>
</dbReference>
<organism evidence="9 10">
    <name type="scientific">Paenibacillus psychroresistens</name>
    <dbReference type="NCBI Taxonomy" id="1778678"/>
    <lineage>
        <taxon>Bacteria</taxon>
        <taxon>Bacillati</taxon>
        <taxon>Bacillota</taxon>
        <taxon>Bacilli</taxon>
        <taxon>Bacillales</taxon>
        <taxon>Paenibacillaceae</taxon>
        <taxon>Paenibacillus</taxon>
    </lineage>
</organism>
<dbReference type="AlphaFoldDB" id="A0A6B8RCW7"/>
<reference evidence="10" key="1">
    <citation type="submission" date="2018-11" db="EMBL/GenBank/DDBJ databases">
        <title>Complete genome sequence of Paenibacillus sp. ML311-T8.</title>
        <authorList>
            <person name="Nam Y.-D."/>
            <person name="Kang J."/>
            <person name="Chung W.-H."/>
            <person name="Park Y.S."/>
        </authorList>
    </citation>
    <scope>NUCLEOTIDE SEQUENCE [LARGE SCALE GENOMIC DNA]</scope>
    <source>
        <strain evidence="10">ML311-T8</strain>
    </source>
</reference>
<dbReference type="CDD" id="cd06261">
    <property type="entry name" value="TM_PBP2"/>
    <property type="match status" value="1"/>
</dbReference>
<dbReference type="EMBL" id="CP034235">
    <property type="protein sequence ID" value="QGQ94099.1"/>
    <property type="molecule type" value="Genomic_DNA"/>
</dbReference>
<dbReference type="OrthoDB" id="145927at2"/>
<evidence type="ECO:0000256" key="6">
    <source>
        <dbReference type="ARBA" id="ARBA00023136"/>
    </source>
</evidence>
<keyword evidence="3" id="KW-1003">Cell membrane</keyword>
<gene>
    <name evidence="9" type="ORF">EHS13_03855</name>
</gene>
<comment type="subcellular location">
    <subcellularLocation>
        <location evidence="1 7">Cell membrane</location>
        <topology evidence="1 7">Multi-pass membrane protein</topology>
    </subcellularLocation>
</comment>
<dbReference type="Pfam" id="PF00528">
    <property type="entry name" value="BPD_transp_1"/>
    <property type="match status" value="1"/>
</dbReference>
<evidence type="ECO:0000256" key="2">
    <source>
        <dbReference type="ARBA" id="ARBA00022448"/>
    </source>
</evidence>
<dbReference type="InterPro" id="IPR035906">
    <property type="entry name" value="MetI-like_sf"/>
</dbReference>
<feature type="transmembrane region" description="Helical" evidence="7">
    <location>
        <begin position="12"/>
        <end position="31"/>
    </location>
</feature>
<accession>A0A6B8RCW7</accession>
<evidence type="ECO:0000259" key="8">
    <source>
        <dbReference type="PROSITE" id="PS50928"/>
    </source>
</evidence>
<proteinExistence type="inferred from homology"/>
<evidence type="ECO:0000256" key="1">
    <source>
        <dbReference type="ARBA" id="ARBA00004651"/>
    </source>
</evidence>
<dbReference type="SUPFAM" id="SSF161098">
    <property type="entry name" value="MetI-like"/>
    <property type="match status" value="1"/>
</dbReference>
<keyword evidence="4 7" id="KW-0812">Transmembrane</keyword>
<feature type="transmembrane region" description="Helical" evidence="7">
    <location>
        <begin position="106"/>
        <end position="130"/>
    </location>
</feature>
<sequence>MRGLLFQFRNSLPAYLLLSPLFVGLLLFAYYPPVSSFIHAFSDWNIYGETKWIGLHNFKMLFQDPIFVHSIPTLFYLLIPSLFVAIVPPFIVAEMIFSVRRVGISYWYRVLVLIPMVVPGTVVLLIWQYIYDPQSGLLNTLLHTFGFPEDYKPGWLGDSQYALFSLNFLGFPWIGGTSVLIYLAGLMNISKEVIESAELEGASFLQRVWHIDIPSIMGQVKFFLILGIISGMQDYSKQLVLTQGGPNYSTMVPGYYMYSVGFSFGRMGEACAIGVMLFVVIFFFSLLGIKYLKMND</sequence>
<feature type="transmembrane region" description="Helical" evidence="7">
    <location>
        <begin position="270"/>
        <end position="292"/>
    </location>
</feature>
<dbReference type="GO" id="GO:0005886">
    <property type="term" value="C:plasma membrane"/>
    <property type="evidence" value="ECO:0007669"/>
    <property type="project" value="UniProtKB-SubCell"/>
</dbReference>
<keyword evidence="10" id="KW-1185">Reference proteome</keyword>
<dbReference type="PANTHER" id="PTHR30193">
    <property type="entry name" value="ABC TRANSPORTER PERMEASE PROTEIN"/>
    <property type="match status" value="1"/>
</dbReference>
<keyword evidence="2 7" id="KW-0813">Transport</keyword>
<dbReference type="PANTHER" id="PTHR30193:SF37">
    <property type="entry name" value="INNER MEMBRANE ABC TRANSPORTER PERMEASE PROTEIN YCJO"/>
    <property type="match status" value="1"/>
</dbReference>
<evidence type="ECO:0000256" key="7">
    <source>
        <dbReference type="RuleBase" id="RU363032"/>
    </source>
</evidence>
<evidence type="ECO:0000313" key="9">
    <source>
        <dbReference type="EMBL" id="QGQ94099.1"/>
    </source>
</evidence>
<dbReference type="KEGG" id="ppsc:EHS13_03855"/>
<feature type="domain" description="ABC transmembrane type-1" evidence="8">
    <location>
        <begin position="67"/>
        <end position="288"/>
    </location>
</feature>
<dbReference type="RefSeq" id="WP_155699097.1">
    <property type="nucleotide sequence ID" value="NZ_CP034235.1"/>
</dbReference>